<protein>
    <recommendedName>
        <fullName evidence="4">Glycoside hydrolase family 2 catalytic domain-containing protein</fullName>
    </recommendedName>
</protein>
<evidence type="ECO:0000313" key="3">
    <source>
        <dbReference type="Proteomes" id="UP000231292"/>
    </source>
</evidence>
<feature type="transmembrane region" description="Helical" evidence="1">
    <location>
        <begin position="30"/>
        <end position="48"/>
    </location>
</feature>
<dbReference type="Proteomes" id="UP000231292">
    <property type="component" value="Unassembled WGS sequence"/>
</dbReference>
<dbReference type="Gene3D" id="3.20.20.80">
    <property type="entry name" value="Glycosidases"/>
    <property type="match status" value="1"/>
</dbReference>
<dbReference type="SUPFAM" id="SSF51445">
    <property type="entry name" value="(Trans)glycosidases"/>
    <property type="match status" value="1"/>
</dbReference>
<comment type="caution">
    <text evidence="2">The sequence shown here is derived from an EMBL/GenBank/DDBJ whole genome shotgun (WGS) entry which is preliminary data.</text>
</comment>
<evidence type="ECO:0000313" key="2">
    <source>
        <dbReference type="EMBL" id="PIP19658.1"/>
    </source>
</evidence>
<organism evidence="2 3">
    <name type="scientific">Candidatus Sherwoodlollariibacterium unditelluris</name>
    <dbReference type="NCBI Taxonomy" id="1974757"/>
    <lineage>
        <taxon>Bacteria</taxon>
        <taxon>Pseudomonadati</taxon>
        <taxon>Candidatus Omnitrophota</taxon>
        <taxon>Candidatus Sherwoodlollariibacterium</taxon>
    </lineage>
</organism>
<gene>
    <name evidence="2" type="ORF">COX41_01735</name>
</gene>
<dbReference type="EMBL" id="PCRK01000031">
    <property type="protein sequence ID" value="PIP19658.1"/>
    <property type="molecule type" value="Genomic_DNA"/>
</dbReference>
<evidence type="ECO:0000256" key="1">
    <source>
        <dbReference type="SAM" id="Phobius"/>
    </source>
</evidence>
<dbReference type="AlphaFoldDB" id="A0A2G9YK91"/>
<keyword evidence="1" id="KW-1133">Transmembrane helix</keyword>
<keyword evidence="1" id="KW-0812">Transmembrane</keyword>
<evidence type="ECO:0008006" key="4">
    <source>
        <dbReference type="Google" id="ProtNLM"/>
    </source>
</evidence>
<dbReference type="InterPro" id="IPR017853">
    <property type="entry name" value="GH"/>
</dbReference>
<proteinExistence type="predicted"/>
<name>A0A2G9YK91_9BACT</name>
<keyword evidence="1" id="KW-0472">Membrane</keyword>
<reference evidence="2 3" key="1">
    <citation type="submission" date="2017-09" db="EMBL/GenBank/DDBJ databases">
        <title>Depth-based differentiation of microbial function through sediment-hosted aquifers and enrichment of novel symbionts in the deep terrestrial subsurface.</title>
        <authorList>
            <person name="Probst A.J."/>
            <person name="Ladd B."/>
            <person name="Jarett J.K."/>
            <person name="Geller-Mcgrath D.E."/>
            <person name="Sieber C.M."/>
            <person name="Emerson J.B."/>
            <person name="Anantharaman K."/>
            <person name="Thomas B.C."/>
            <person name="Malmstrom R."/>
            <person name="Stieglmeier M."/>
            <person name="Klingl A."/>
            <person name="Woyke T."/>
            <person name="Ryan C.M."/>
            <person name="Banfield J.F."/>
        </authorList>
    </citation>
    <scope>NUCLEOTIDE SEQUENCE [LARGE SCALE GENOMIC DNA]</scope>
    <source>
        <strain evidence="2">CG23_combo_of_CG06-09_8_20_14_all_41_10</strain>
    </source>
</reference>
<sequence>MNLSTNKNLRDGSQGRLKVSPLSLRGHFSLVWRTVPILLLAICFLAAAPRGRPKVFIKKLKNNHYQLIVEHKPYIIKGVCYNPIPISQNYEYDWWSDPNKPWIVDGKLMKDMGINTIRLYQVDGDSDAVKRVIRDLYKNYGIRTILGSWLGFWEYPCPFYGDKKFQNKVKKEVLEMVSLYKDEPGVLMWVLGNENNYSCLGTVNPWSSDEIDKEPDPQKQKAMRAKIYYSFVNDLTREIHKIDSDHPVALGNGELVGLEFANKYARDVDLVACIIYRGKTFGNLFRSLKLTFDKPILVSEFGADCYDAYLKKEDQNMQAFFLESQWRQIYENLAGNKDGAGNCLGGTIFEWTDEWWKHDQSNPDSWSVHDTTSNWSNGSYYFDIKAEGNKNMNEEWFGIVALSQDLEQGINKRVPRKAYYVVREFWKKPILNNKRNKK</sequence>
<accession>A0A2G9YK91</accession>